<evidence type="ECO:0000256" key="2">
    <source>
        <dbReference type="SAM" id="MobiDB-lite"/>
    </source>
</evidence>
<feature type="compositionally biased region" description="Basic and acidic residues" evidence="2">
    <location>
        <begin position="331"/>
        <end position="350"/>
    </location>
</feature>
<proteinExistence type="inferred from homology"/>
<gene>
    <name evidence="4" type="ORF">GBAR_LOCUS13099</name>
</gene>
<dbReference type="InterPro" id="IPR000361">
    <property type="entry name" value="ATAP_core_dom"/>
</dbReference>
<feature type="region of interest" description="Disordered" evidence="2">
    <location>
        <begin position="321"/>
        <end position="381"/>
    </location>
</feature>
<keyword evidence="5" id="KW-1185">Reference proteome</keyword>
<feature type="region of interest" description="Disordered" evidence="2">
    <location>
        <begin position="112"/>
        <end position="213"/>
    </location>
</feature>
<dbReference type="GO" id="GO:0051539">
    <property type="term" value="F:4 iron, 4 sulfur cluster binding"/>
    <property type="evidence" value="ECO:0007669"/>
    <property type="project" value="TreeGrafter"/>
</dbReference>
<dbReference type="PROSITE" id="PS01152">
    <property type="entry name" value="HESB"/>
    <property type="match status" value="1"/>
</dbReference>
<evidence type="ECO:0000313" key="5">
    <source>
        <dbReference type="Proteomes" id="UP001174909"/>
    </source>
</evidence>
<evidence type="ECO:0000313" key="4">
    <source>
        <dbReference type="EMBL" id="CAI8022275.1"/>
    </source>
</evidence>
<protein>
    <submittedName>
        <fullName evidence="4">Iron-sulfur cluster insertion protein ErpA</fullName>
    </submittedName>
</protein>
<dbReference type="NCBIfam" id="TIGR00049">
    <property type="entry name" value="iron-sulfur cluster assembly accessory protein"/>
    <property type="match status" value="1"/>
</dbReference>
<dbReference type="Gene3D" id="2.60.300.12">
    <property type="entry name" value="HesB-like domain"/>
    <property type="match status" value="1"/>
</dbReference>
<feature type="compositionally biased region" description="Low complexity" evidence="2">
    <location>
        <begin position="159"/>
        <end position="173"/>
    </location>
</feature>
<dbReference type="PANTHER" id="PTHR43011:SF1">
    <property type="entry name" value="IRON-SULFUR CLUSTER ASSEMBLY 2 HOMOLOG, MITOCHONDRIAL"/>
    <property type="match status" value="1"/>
</dbReference>
<reference evidence="4" key="1">
    <citation type="submission" date="2023-03" db="EMBL/GenBank/DDBJ databases">
        <authorList>
            <person name="Steffen K."/>
            <person name="Cardenas P."/>
        </authorList>
    </citation>
    <scope>NUCLEOTIDE SEQUENCE</scope>
</reference>
<dbReference type="GO" id="GO:0005506">
    <property type="term" value="F:iron ion binding"/>
    <property type="evidence" value="ECO:0007669"/>
    <property type="project" value="TreeGrafter"/>
</dbReference>
<dbReference type="NCBIfam" id="NF010147">
    <property type="entry name" value="PRK13623.1"/>
    <property type="match status" value="1"/>
</dbReference>
<comment type="similarity">
    <text evidence="1">Belongs to the HesB/IscA family.</text>
</comment>
<dbReference type="GO" id="GO:0016226">
    <property type="term" value="P:iron-sulfur cluster assembly"/>
    <property type="evidence" value="ECO:0007669"/>
    <property type="project" value="InterPro"/>
</dbReference>
<dbReference type="EMBL" id="CASHTH010001945">
    <property type="protein sequence ID" value="CAI8022275.1"/>
    <property type="molecule type" value="Genomic_DNA"/>
</dbReference>
<name>A0AA35S2L4_GEOBA</name>
<dbReference type="Pfam" id="PF01521">
    <property type="entry name" value="Fe-S_biosyn"/>
    <property type="match status" value="1"/>
</dbReference>
<sequence length="381" mass="40821">MLNLTDVAVTKVAEFLAKHDRPNALLRVRVVGGGCSGFQYQLALDDESSTGDQVIEQKGVRMLIDERSLPYLQGTEIDYVEDIMGAGFRFNNPNAVSSCGCGESFQVVGGRGCSSAPSWASPRDRRHHRRSDRAPRGGEPPGRGNHPRGTSGSGGLPPAGGARSRAGNGPRAAGRTKPPGSPVLGAPVGRRHPAGVHRSPVRSPSPDSRGLYGGNRFPWSRAAAAAGAGSAWVGARRQPVGGRAPRGCRRHDAPRALVSRGDFTLDPTAVGRIQPLQRRCRTSFRCRKHRADLRRSRGVTNRGSLRSDLFDPGSLLRVSGPDRAAFPGFPGRHDSQHRADSVDAVGDRTTLRSAHSGPLRRTHRSLPGGGDRRPTGLRRRM</sequence>
<dbReference type="GO" id="GO:0051537">
    <property type="term" value="F:2 iron, 2 sulfur cluster binding"/>
    <property type="evidence" value="ECO:0007669"/>
    <property type="project" value="TreeGrafter"/>
</dbReference>
<dbReference type="SUPFAM" id="SSF89360">
    <property type="entry name" value="HesB-like domain"/>
    <property type="match status" value="1"/>
</dbReference>
<dbReference type="InterPro" id="IPR017870">
    <property type="entry name" value="FeS_cluster_insertion_CS"/>
</dbReference>
<dbReference type="AlphaFoldDB" id="A0AA35S2L4"/>
<evidence type="ECO:0000259" key="3">
    <source>
        <dbReference type="Pfam" id="PF01521"/>
    </source>
</evidence>
<dbReference type="InterPro" id="IPR016092">
    <property type="entry name" value="ATAP"/>
</dbReference>
<dbReference type="InterPro" id="IPR035903">
    <property type="entry name" value="HesB-like_dom_sf"/>
</dbReference>
<comment type="caution">
    <text evidence="4">The sequence shown here is derived from an EMBL/GenBank/DDBJ whole genome shotgun (WGS) entry which is preliminary data.</text>
</comment>
<dbReference type="PANTHER" id="PTHR43011">
    <property type="entry name" value="IRON-SULFUR CLUSTER ASSEMBLY 2 HOMOLOG, MITOCHONDRIAL"/>
    <property type="match status" value="1"/>
</dbReference>
<feature type="domain" description="Core" evidence="3">
    <location>
        <begin position="2"/>
        <end position="103"/>
    </location>
</feature>
<dbReference type="Proteomes" id="UP001174909">
    <property type="component" value="Unassembled WGS sequence"/>
</dbReference>
<accession>A0AA35S2L4</accession>
<evidence type="ECO:0000256" key="1">
    <source>
        <dbReference type="ARBA" id="ARBA00006718"/>
    </source>
</evidence>
<organism evidence="4 5">
    <name type="scientific">Geodia barretti</name>
    <name type="common">Barrett's horny sponge</name>
    <dbReference type="NCBI Taxonomy" id="519541"/>
    <lineage>
        <taxon>Eukaryota</taxon>
        <taxon>Metazoa</taxon>
        <taxon>Porifera</taxon>
        <taxon>Demospongiae</taxon>
        <taxon>Heteroscleromorpha</taxon>
        <taxon>Tetractinellida</taxon>
        <taxon>Astrophorina</taxon>
        <taxon>Geodiidae</taxon>
        <taxon>Geodia</taxon>
    </lineage>
</organism>